<proteinExistence type="predicted"/>
<organism evidence="1 2">
    <name type="scientific">Pleurodeles waltl</name>
    <name type="common">Iberian ribbed newt</name>
    <dbReference type="NCBI Taxonomy" id="8319"/>
    <lineage>
        <taxon>Eukaryota</taxon>
        <taxon>Metazoa</taxon>
        <taxon>Chordata</taxon>
        <taxon>Craniata</taxon>
        <taxon>Vertebrata</taxon>
        <taxon>Euteleostomi</taxon>
        <taxon>Amphibia</taxon>
        <taxon>Batrachia</taxon>
        <taxon>Caudata</taxon>
        <taxon>Salamandroidea</taxon>
        <taxon>Salamandridae</taxon>
        <taxon>Pleurodelinae</taxon>
        <taxon>Pleurodeles</taxon>
    </lineage>
</organism>
<evidence type="ECO:0000313" key="2">
    <source>
        <dbReference type="Proteomes" id="UP001066276"/>
    </source>
</evidence>
<comment type="caution">
    <text evidence="1">The sequence shown here is derived from an EMBL/GenBank/DDBJ whole genome shotgun (WGS) entry which is preliminary data.</text>
</comment>
<reference evidence="1" key="1">
    <citation type="journal article" date="2022" name="bioRxiv">
        <title>Sequencing and chromosome-scale assembly of the giantPleurodeles waltlgenome.</title>
        <authorList>
            <person name="Brown T."/>
            <person name="Elewa A."/>
            <person name="Iarovenko S."/>
            <person name="Subramanian E."/>
            <person name="Araus A.J."/>
            <person name="Petzold A."/>
            <person name="Susuki M."/>
            <person name="Suzuki K.-i.T."/>
            <person name="Hayashi T."/>
            <person name="Toyoda A."/>
            <person name="Oliveira C."/>
            <person name="Osipova E."/>
            <person name="Leigh N.D."/>
            <person name="Simon A."/>
            <person name="Yun M.H."/>
        </authorList>
    </citation>
    <scope>NUCLEOTIDE SEQUENCE</scope>
    <source>
        <strain evidence="1">20211129_DDA</strain>
        <tissue evidence="1">Liver</tissue>
    </source>
</reference>
<sequence>MTSPRDNEFAIQLMSQVCTELRELMQYTYDTKWSILQVVEAETPSECVVLEEVEEVPVTLYVNRLT</sequence>
<keyword evidence="2" id="KW-1185">Reference proteome</keyword>
<accession>A0AAV7VIF3</accession>
<dbReference type="AlphaFoldDB" id="A0AAV7VIF3"/>
<gene>
    <name evidence="1" type="ORF">NDU88_003825</name>
</gene>
<dbReference type="EMBL" id="JANPWB010000003">
    <property type="protein sequence ID" value="KAJ1199995.1"/>
    <property type="molecule type" value="Genomic_DNA"/>
</dbReference>
<protein>
    <submittedName>
        <fullName evidence="1">Uncharacterized protein</fullName>
    </submittedName>
</protein>
<dbReference type="Proteomes" id="UP001066276">
    <property type="component" value="Chromosome 2_1"/>
</dbReference>
<name>A0AAV7VIF3_PLEWA</name>
<evidence type="ECO:0000313" key="1">
    <source>
        <dbReference type="EMBL" id="KAJ1199995.1"/>
    </source>
</evidence>